<keyword evidence="1" id="KW-0812">Transmembrane</keyword>
<keyword evidence="3" id="KW-1185">Reference proteome</keyword>
<feature type="transmembrane region" description="Helical" evidence="1">
    <location>
        <begin position="30"/>
        <end position="50"/>
    </location>
</feature>
<accession>A0A367LKV3</accession>
<sequence length="99" mass="11418">MPIPQDIIYKLAKKDAFYDITNALCSNAALIYYIPGAFNILADLLSRLLLKAAPEKGNRDLLFLEDADSRKRLCIPENCADKLISEYYLRKFYTGRRRI</sequence>
<keyword evidence="1" id="KW-0472">Membrane</keyword>
<protein>
    <submittedName>
        <fullName evidence="2">Uncharacterized protein</fullName>
    </submittedName>
</protein>
<name>A0A367LKV3_9HYPO</name>
<keyword evidence="1" id="KW-1133">Transmembrane helix</keyword>
<evidence type="ECO:0000313" key="3">
    <source>
        <dbReference type="Proteomes" id="UP000253664"/>
    </source>
</evidence>
<organism evidence="2 3">
    <name type="scientific">Ophiocordyceps polyrhachis-furcata BCC 54312</name>
    <dbReference type="NCBI Taxonomy" id="1330021"/>
    <lineage>
        <taxon>Eukaryota</taxon>
        <taxon>Fungi</taxon>
        <taxon>Dikarya</taxon>
        <taxon>Ascomycota</taxon>
        <taxon>Pezizomycotina</taxon>
        <taxon>Sordariomycetes</taxon>
        <taxon>Hypocreomycetidae</taxon>
        <taxon>Hypocreales</taxon>
        <taxon>Ophiocordycipitaceae</taxon>
        <taxon>Ophiocordyceps</taxon>
    </lineage>
</organism>
<proteinExistence type="predicted"/>
<gene>
    <name evidence="2" type="ORF">L249_6805</name>
</gene>
<reference evidence="2 3" key="1">
    <citation type="journal article" date="2015" name="BMC Genomics">
        <title>Insights from the genome of Ophiocordyceps polyrhachis-furcata to pathogenicity and host specificity in insect fungi.</title>
        <authorList>
            <person name="Wichadakul D."/>
            <person name="Kobmoo N."/>
            <person name="Ingsriswang S."/>
            <person name="Tangphatsornruang S."/>
            <person name="Chantasingh D."/>
            <person name="Luangsa-ard J.J."/>
            <person name="Eurwilaichitr L."/>
        </authorList>
    </citation>
    <scope>NUCLEOTIDE SEQUENCE [LARGE SCALE GENOMIC DNA]</scope>
    <source>
        <strain evidence="2 3">BCC 54312</strain>
    </source>
</reference>
<dbReference type="EMBL" id="LKCN02000003">
    <property type="protein sequence ID" value="RCI15064.1"/>
    <property type="molecule type" value="Genomic_DNA"/>
</dbReference>
<evidence type="ECO:0000313" key="2">
    <source>
        <dbReference type="EMBL" id="RCI15064.1"/>
    </source>
</evidence>
<dbReference type="Proteomes" id="UP000253664">
    <property type="component" value="Unassembled WGS sequence"/>
</dbReference>
<comment type="caution">
    <text evidence="2">The sequence shown here is derived from an EMBL/GenBank/DDBJ whole genome shotgun (WGS) entry which is preliminary data.</text>
</comment>
<evidence type="ECO:0000256" key="1">
    <source>
        <dbReference type="SAM" id="Phobius"/>
    </source>
</evidence>
<dbReference type="AlphaFoldDB" id="A0A367LKV3"/>